<protein>
    <submittedName>
        <fullName evidence="2">Uncharacterized protein</fullName>
    </submittedName>
</protein>
<dbReference type="InterPro" id="IPR029286">
    <property type="entry name" value="AUNIP"/>
</dbReference>
<proteinExistence type="predicted"/>
<dbReference type="Proteomes" id="UP000472275">
    <property type="component" value="Chromosome 16"/>
</dbReference>
<sequence length="344" mass="37251">MVLWVVTNPQEMCVPAQALTSSVLFSDEKDKENSRPSPFILNEDCKEKGVSLPAYTVKILALPQMEEAQKQSFRAKEVMVQVTPQRCAQKAPASSTPLPDSSVLQAESHSNSEASCGAGEDCCFFSFTQDSGGNRIIAHRNESGVFAGETVSASGSITSDCGINKQAGQLFLEAAKTRLDFQPRLGANQSKKPHQLSSANSIIDFSETENINPTIMRDSTWAAGAYSSPQRLARAQPLRERSQNAGAGSAEEGWGGKAGLSSPCRLLFTQDSEGNRVIAHRCQNVPSPHKDNGSSRRQLPDSPSEGRSSDAAKRSVSKLGEQWLDVCYDLLFTQDSEGNRVIKH</sequence>
<reference evidence="2" key="2">
    <citation type="submission" date="2025-09" db="UniProtKB">
        <authorList>
            <consortium name="Ensembl"/>
        </authorList>
    </citation>
    <scope>IDENTIFICATION</scope>
</reference>
<dbReference type="InParanoid" id="A0A663EN80"/>
<evidence type="ECO:0000313" key="2">
    <source>
        <dbReference type="Ensembl" id="ENSACCP00020013374.1"/>
    </source>
</evidence>
<feature type="region of interest" description="Disordered" evidence="1">
    <location>
        <begin position="282"/>
        <end position="313"/>
    </location>
</feature>
<evidence type="ECO:0000313" key="3">
    <source>
        <dbReference type="Proteomes" id="UP000472275"/>
    </source>
</evidence>
<evidence type="ECO:0000256" key="1">
    <source>
        <dbReference type="SAM" id="MobiDB-lite"/>
    </source>
</evidence>
<dbReference type="GeneTree" id="ENSGT00960000189517"/>
<dbReference type="Pfam" id="PF15334">
    <property type="entry name" value="AIB"/>
    <property type="match status" value="1"/>
</dbReference>
<feature type="region of interest" description="Disordered" evidence="1">
    <location>
        <begin position="232"/>
        <end position="256"/>
    </location>
</feature>
<dbReference type="AlphaFoldDB" id="A0A663EN80"/>
<reference evidence="2" key="1">
    <citation type="submission" date="2025-08" db="UniProtKB">
        <authorList>
            <consortium name="Ensembl"/>
        </authorList>
    </citation>
    <scope>IDENTIFICATION</scope>
</reference>
<keyword evidence="3" id="KW-1185">Reference proteome</keyword>
<organism evidence="2 3">
    <name type="scientific">Aquila chrysaetos chrysaetos</name>
    <dbReference type="NCBI Taxonomy" id="223781"/>
    <lineage>
        <taxon>Eukaryota</taxon>
        <taxon>Metazoa</taxon>
        <taxon>Chordata</taxon>
        <taxon>Craniata</taxon>
        <taxon>Vertebrata</taxon>
        <taxon>Euteleostomi</taxon>
        <taxon>Archelosauria</taxon>
        <taxon>Archosauria</taxon>
        <taxon>Dinosauria</taxon>
        <taxon>Saurischia</taxon>
        <taxon>Theropoda</taxon>
        <taxon>Coelurosauria</taxon>
        <taxon>Aves</taxon>
        <taxon>Neognathae</taxon>
        <taxon>Neoaves</taxon>
        <taxon>Telluraves</taxon>
        <taxon>Accipitrimorphae</taxon>
        <taxon>Accipitriformes</taxon>
        <taxon>Accipitridae</taxon>
        <taxon>Accipitrinae</taxon>
        <taxon>Aquila</taxon>
    </lineage>
</organism>
<dbReference type="Ensembl" id="ENSACCT00020013984.1">
    <property type="protein sequence ID" value="ENSACCP00020013374.1"/>
    <property type="gene ID" value="ENSACCG00020009212.1"/>
</dbReference>
<accession>A0A663EN80</accession>
<name>A0A663EN80_AQUCH</name>